<feature type="compositionally biased region" description="Polar residues" evidence="4">
    <location>
        <begin position="1"/>
        <end position="19"/>
    </location>
</feature>
<dbReference type="Pfam" id="PF00353">
    <property type="entry name" value="HemolysinCabind"/>
    <property type="match status" value="1"/>
</dbReference>
<dbReference type="Proteomes" id="UP000195667">
    <property type="component" value="Unassembled WGS sequence"/>
</dbReference>
<protein>
    <submittedName>
        <fullName evidence="5">Uncharacterized protein</fullName>
    </submittedName>
</protein>
<dbReference type="SUPFAM" id="SSF51120">
    <property type="entry name" value="beta-Roll"/>
    <property type="match status" value="1"/>
</dbReference>
<dbReference type="EMBL" id="FUKI01000120">
    <property type="protein sequence ID" value="SJM93581.1"/>
    <property type="molecule type" value="Genomic_DNA"/>
</dbReference>
<dbReference type="InterPro" id="IPR001343">
    <property type="entry name" value="Hemolysn_Ca-bd"/>
</dbReference>
<evidence type="ECO:0000256" key="4">
    <source>
        <dbReference type="SAM" id="MobiDB-lite"/>
    </source>
</evidence>
<evidence type="ECO:0000313" key="5">
    <source>
        <dbReference type="EMBL" id="SJM93581.1"/>
    </source>
</evidence>
<dbReference type="OrthoDB" id="468608at2"/>
<evidence type="ECO:0000313" key="6">
    <source>
        <dbReference type="Proteomes" id="UP000195667"/>
    </source>
</evidence>
<comment type="subcellular location">
    <subcellularLocation>
        <location evidence="1">Secreted</location>
    </subcellularLocation>
</comment>
<evidence type="ECO:0000256" key="1">
    <source>
        <dbReference type="ARBA" id="ARBA00004613"/>
    </source>
</evidence>
<reference evidence="6" key="1">
    <citation type="submission" date="2017-02" db="EMBL/GenBank/DDBJ databases">
        <authorList>
            <person name="Daims H."/>
        </authorList>
    </citation>
    <scope>NUCLEOTIDE SEQUENCE [LARGE SCALE GENOMIC DNA]</scope>
</reference>
<dbReference type="Gene3D" id="2.150.10.10">
    <property type="entry name" value="Serralysin-like metalloprotease, C-terminal"/>
    <property type="match status" value="1"/>
</dbReference>
<accession>A0A1R4HC16</accession>
<organism evidence="5 6">
    <name type="scientific">Crenothrix polyspora</name>
    <dbReference type="NCBI Taxonomy" id="360316"/>
    <lineage>
        <taxon>Bacteria</taxon>
        <taxon>Pseudomonadati</taxon>
        <taxon>Pseudomonadota</taxon>
        <taxon>Gammaproteobacteria</taxon>
        <taxon>Methylococcales</taxon>
        <taxon>Crenotrichaceae</taxon>
        <taxon>Crenothrix</taxon>
    </lineage>
</organism>
<dbReference type="GO" id="GO:0005576">
    <property type="term" value="C:extracellular region"/>
    <property type="evidence" value="ECO:0007669"/>
    <property type="project" value="UniProtKB-SubCell"/>
</dbReference>
<gene>
    <name evidence="5" type="ORF">CRENPOLYSF1_440040</name>
</gene>
<keyword evidence="3" id="KW-0106">Calcium</keyword>
<dbReference type="GO" id="GO:0005509">
    <property type="term" value="F:calcium ion binding"/>
    <property type="evidence" value="ECO:0007669"/>
    <property type="project" value="InterPro"/>
</dbReference>
<dbReference type="PANTHER" id="PTHR38340:SF1">
    <property type="entry name" value="S-LAYER PROTEIN"/>
    <property type="match status" value="1"/>
</dbReference>
<dbReference type="AlphaFoldDB" id="A0A1R4HC16"/>
<sequence length="225" mass="23364">MATIKGTSKNETLKGTSKPDNIDGKAGNDIINGLAGADTISGGDGKDTLIGGLGGDTMTGGKGADKFVINFNDSFSKLPIKSNFDKITDFSKSQGDTIHITNQNGATADIAHTTITSTNKTGFVDTANFKEGKLLISGFSIDKGGMLHLYTDKSDKGNISHPEIKNATQNQALNYAQANSAALPHDEVLGVSAGSHTYLVDNHSIPGYTMVDVTGSISSLVGIIV</sequence>
<dbReference type="PROSITE" id="PS00330">
    <property type="entry name" value="HEMOLYSIN_CALCIUM"/>
    <property type="match status" value="2"/>
</dbReference>
<feature type="region of interest" description="Disordered" evidence="4">
    <location>
        <begin position="1"/>
        <end position="25"/>
    </location>
</feature>
<dbReference type="InterPro" id="IPR011049">
    <property type="entry name" value="Serralysin-like_metalloprot_C"/>
</dbReference>
<dbReference type="InterPro" id="IPR018511">
    <property type="entry name" value="Hemolysin-typ_Ca-bd_CS"/>
</dbReference>
<dbReference type="PANTHER" id="PTHR38340">
    <property type="entry name" value="S-LAYER PROTEIN"/>
    <property type="match status" value="1"/>
</dbReference>
<proteinExistence type="predicted"/>
<evidence type="ECO:0000256" key="2">
    <source>
        <dbReference type="ARBA" id="ARBA00022525"/>
    </source>
</evidence>
<name>A0A1R4HC16_9GAMM</name>
<evidence type="ECO:0000256" key="3">
    <source>
        <dbReference type="ARBA" id="ARBA00022837"/>
    </source>
</evidence>
<keyword evidence="6" id="KW-1185">Reference proteome</keyword>
<dbReference type="InterPro" id="IPR050557">
    <property type="entry name" value="RTX_toxin/Mannuronan_C5-epim"/>
</dbReference>
<keyword evidence="2" id="KW-0964">Secreted</keyword>
<dbReference type="RefSeq" id="WP_140396847.1">
    <property type="nucleotide sequence ID" value="NZ_FUKI01000120.1"/>
</dbReference>
<dbReference type="PRINTS" id="PR00313">
    <property type="entry name" value="CABNDNGRPT"/>
</dbReference>